<evidence type="ECO:0000313" key="3">
    <source>
        <dbReference type="Proteomes" id="UP000313395"/>
    </source>
</evidence>
<dbReference type="PANTHER" id="PTHR45138">
    <property type="entry name" value="REGULATORY COMPONENTS OF SENSORY TRANSDUCTION SYSTEM"/>
    <property type="match status" value="1"/>
</dbReference>
<dbReference type="Gene3D" id="3.30.70.270">
    <property type="match status" value="1"/>
</dbReference>
<dbReference type="SMART" id="SM00267">
    <property type="entry name" value="GGDEF"/>
    <property type="match status" value="1"/>
</dbReference>
<evidence type="ECO:0000259" key="1">
    <source>
        <dbReference type="PROSITE" id="PS50887"/>
    </source>
</evidence>
<comment type="caution">
    <text evidence="2">The sequence shown here is derived from an EMBL/GenBank/DDBJ whole genome shotgun (WGS) entry which is preliminary data.</text>
</comment>
<reference evidence="2 3" key="1">
    <citation type="submission" date="2019-06" db="EMBL/GenBank/DDBJ databases">
        <title>Description Trichococcus psychrophilus sp. nov., isolated from a cold spring, by genomic and phenotypic analyses.</title>
        <authorList>
            <person name="Zakharyuk A."/>
        </authorList>
    </citation>
    <scope>NUCLEOTIDE SEQUENCE [LARGE SCALE GENOMIC DNA]</scope>
    <source>
        <strain evidence="2 3">SKBG</strain>
    </source>
</reference>
<dbReference type="Pfam" id="PF00990">
    <property type="entry name" value="GGDEF"/>
    <property type="match status" value="1"/>
</dbReference>
<dbReference type="PROSITE" id="PS50887">
    <property type="entry name" value="GGDEF"/>
    <property type="match status" value="1"/>
</dbReference>
<gene>
    <name evidence="2" type="ORF">FHK04_10930</name>
</gene>
<dbReference type="SUPFAM" id="SSF55073">
    <property type="entry name" value="Nucleotide cyclase"/>
    <property type="match status" value="1"/>
</dbReference>
<protein>
    <submittedName>
        <fullName evidence="2">GGDEF domain-containing protein</fullName>
    </submittedName>
</protein>
<feature type="domain" description="GGDEF" evidence="1">
    <location>
        <begin position="183"/>
        <end position="315"/>
    </location>
</feature>
<name>A0A5C5E6T6_9LACT</name>
<dbReference type="InterPro" id="IPR029787">
    <property type="entry name" value="Nucleotide_cyclase"/>
</dbReference>
<dbReference type="InterPro" id="IPR000160">
    <property type="entry name" value="GGDEF_dom"/>
</dbReference>
<accession>A0A5C5E6T6</accession>
<dbReference type="AlphaFoldDB" id="A0A5C5E6T6"/>
<sequence length="315" mass="35987">MLCCNDKSKDEVIKVEINLKGFQTLISQLTTFEKMYEQVRIVDPIKKEVLFVKNKNQEEFMPVLEACFGIWGKGTVCKNCISMRAYNENDTFIKIETSLDKIIMVTAIPVKIEDRMVVVELLKNVTKSMILGDRELTESLEIKRLLEQANVAAVTDELTQIYNKRYIIERLPADMVKSHLENQPISVLMADIDHFKKVNDTYGHLAGDHILKEVAGILGKNTRQDVDWIARFGGEEFIVCLTNTDKKIAGVIADRMRKAIEDTVFSYNGEKIKLTSSFGLYTITSEEMIDYETLIHRSDKKLYEAKKSGRNKVVG</sequence>
<dbReference type="EMBL" id="VENO01000003">
    <property type="protein sequence ID" value="TNV68701.1"/>
    <property type="molecule type" value="Genomic_DNA"/>
</dbReference>
<keyword evidence="3" id="KW-1185">Reference proteome</keyword>
<dbReference type="Proteomes" id="UP000313395">
    <property type="component" value="Unassembled WGS sequence"/>
</dbReference>
<dbReference type="InterPro" id="IPR043128">
    <property type="entry name" value="Rev_trsase/Diguanyl_cyclase"/>
</dbReference>
<dbReference type="PANTHER" id="PTHR45138:SF9">
    <property type="entry name" value="DIGUANYLATE CYCLASE DGCM-RELATED"/>
    <property type="match status" value="1"/>
</dbReference>
<dbReference type="GO" id="GO:0052621">
    <property type="term" value="F:diguanylate cyclase activity"/>
    <property type="evidence" value="ECO:0007669"/>
    <property type="project" value="TreeGrafter"/>
</dbReference>
<dbReference type="InterPro" id="IPR050469">
    <property type="entry name" value="Diguanylate_Cyclase"/>
</dbReference>
<dbReference type="CDD" id="cd01949">
    <property type="entry name" value="GGDEF"/>
    <property type="match status" value="1"/>
</dbReference>
<dbReference type="FunFam" id="3.30.70.270:FF:000001">
    <property type="entry name" value="Diguanylate cyclase domain protein"/>
    <property type="match status" value="1"/>
</dbReference>
<dbReference type="NCBIfam" id="TIGR00254">
    <property type="entry name" value="GGDEF"/>
    <property type="match status" value="1"/>
</dbReference>
<evidence type="ECO:0000313" key="2">
    <source>
        <dbReference type="EMBL" id="TNV68701.1"/>
    </source>
</evidence>
<proteinExistence type="predicted"/>
<organism evidence="2 3">
    <name type="scientific">Trichococcus shcherbakoviae subsp. psychrophilus</name>
    <dbReference type="NCBI Taxonomy" id="2585775"/>
    <lineage>
        <taxon>Bacteria</taxon>
        <taxon>Bacillati</taxon>
        <taxon>Bacillota</taxon>
        <taxon>Bacilli</taxon>
        <taxon>Lactobacillales</taxon>
        <taxon>Carnobacteriaceae</taxon>
        <taxon>Trichococcus</taxon>
    </lineage>
</organism>